<feature type="transmembrane region" description="Helical" evidence="1">
    <location>
        <begin position="119"/>
        <end position="143"/>
    </location>
</feature>
<proteinExistence type="predicted"/>
<protein>
    <recommendedName>
        <fullName evidence="4">B box-type domain-containing protein</fullName>
    </recommendedName>
</protein>
<dbReference type="EMBL" id="RAWG01000557">
    <property type="protein sequence ID" value="RKH27694.1"/>
    <property type="molecule type" value="Genomic_DNA"/>
</dbReference>
<comment type="caution">
    <text evidence="2">The sequence shown here is derived from an EMBL/GenBank/DDBJ whole genome shotgun (WGS) entry which is preliminary data.</text>
</comment>
<dbReference type="AlphaFoldDB" id="A0A3A8MM49"/>
<dbReference type="RefSeq" id="WP_120630466.1">
    <property type="nucleotide sequence ID" value="NZ_RAWG01000557.1"/>
</dbReference>
<evidence type="ECO:0000313" key="2">
    <source>
        <dbReference type="EMBL" id="RKH27694.1"/>
    </source>
</evidence>
<evidence type="ECO:0000256" key="1">
    <source>
        <dbReference type="SAM" id="Phobius"/>
    </source>
</evidence>
<organism evidence="2 3">
    <name type="scientific">Corallococcus sicarius</name>
    <dbReference type="NCBI Taxonomy" id="2316726"/>
    <lineage>
        <taxon>Bacteria</taxon>
        <taxon>Pseudomonadati</taxon>
        <taxon>Myxococcota</taxon>
        <taxon>Myxococcia</taxon>
        <taxon>Myxococcales</taxon>
        <taxon>Cystobacterineae</taxon>
        <taxon>Myxococcaceae</taxon>
        <taxon>Corallococcus</taxon>
    </lineage>
</organism>
<gene>
    <name evidence="2" type="ORF">D7X12_40590</name>
</gene>
<feature type="transmembrane region" description="Helical" evidence="1">
    <location>
        <begin position="62"/>
        <end position="81"/>
    </location>
</feature>
<evidence type="ECO:0008006" key="4">
    <source>
        <dbReference type="Google" id="ProtNLM"/>
    </source>
</evidence>
<keyword evidence="1" id="KW-1133">Transmembrane helix</keyword>
<name>A0A3A8MM49_9BACT</name>
<accession>A0A3A8MM49</accession>
<keyword evidence="3" id="KW-1185">Reference proteome</keyword>
<evidence type="ECO:0000313" key="3">
    <source>
        <dbReference type="Proteomes" id="UP000273405"/>
    </source>
</evidence>
<dbReference type="OrthoDB" id="5523461at2"/>
<keyword evidence="1" id="KW-0472">Membrane</keyword>
<dbReference type="Proteomes" id="UP000273405">
    <property type="component" value="Unassembled WGS sequence"/>
</dbReference>
<keyword evidence="1" id="KW-0812">Transmembrane</keyword>
<sequence length="146" mass="15219">MAGPAASTPGARCARHPDVAAVAVCARCGGFLCGVCTEVRDETAYCEPCVEWRVRNTRPSRAAVVLLVANVVALGLLLRLLPPVGSLLAGGLGAFLAARESRRIARVGGAPRGRLLVRVLAGLSAVNLLAVVLWLALGAYLLLLRR</sequence>
<reference evidence="3" key="1">
    <citation type="submission" date="2018-09" db="EMBL/GenBank/DDBJ databases">
        <authorList>
            <person name="Livingstone P.G."/>
            <person name="Whitworth D.E."/>
        </authorList>
    </citation>
    <scope>NUCLEOTIDE SEQUENCE [LARGE SCALE GENOMIC DNA]</scope>
    <source>
        <strain evidence="3">CA040B</strain>
    </source>
</reference>